<dbReference type="InterPro" id="IPR013429">
    <property type="entry name" value="Regulatory_FmdB_Zinc_ribbon"/>
</dbReference>
<dbReference type="AlphaFoldDB" id="E5Y3J9"/>
<protein>
    <recommendedName>
        <fullName evidence="2">Putative regulatory protein FmdB zinc ribbon domain-containing protein</fullName>
    </recommendedName>
</protein>
<dbReference type="RefSeq" id="WP_005025168.1">
    <property type="nucleotide sequence ID" value="NZ_KE150238.1"/>
</dbReference>
<reference evidence="3 4" key="1">
    <citation type="submission" date="2010-10" db="EMBL/GenBank/DDBJ databases">
        <authorList>
            <consortium name="The Broad Institute Genome Sequencing Platform"/>
            <person name="Ward D."/>
            <person name="Earl A."/>
            <person name="Feldgarden M."/>
            <person name="Young S.K."/>
            <person name="Gargeya S."/>
            <person name="Zeng Q."/>
            <person name="Alvarado L."/>
            <person name="Berlin A."/>
            <person name="Bochicchio J."/>
            <person name="Chapman S.B."/>
            <person name="Chen Z."/>
            <person name="Freedman E."/>
            <person name="Gellesch M."/>
            <person name="Goldberg J."/>
            <person name="Griggs A."/>
            <person name="Gujja S."/>
            <person name="Heilman E."/>
            <person name="Heiman D."/>
            <person name="Howarth C."/>
            <person name="Mehta T."/>
            <person name="Neiman D."/>
            <person name="Pearson M."/>
            <person name="Roberts A."/>
            <person name="Saif S."/>
            <person name="Shea T."/>
            <person name="Shenoy N."/>
            <person name="Sisk P."/>
            <person name="Stolte C."/>
            <person name="Sykes S."/>
            <person name="White J."/>
            <person name="Yandava C."/>
            <person name="Allen-Vercoe E."/>
            <person name="Sibley C."/>
            <person name="Ambrose C.E."/>
            <person name="Strauss J."/>
            <person name="Daigneault M."/>
            <person name="Haas B."/>
            <person name="Nusbaum C."/>
            <person name="Birren B."/>
        </authorList>
    </citation>
    <scope>NUCLEOTIDE SEQUENCE [LARGE SCALE GENOMIC DNA]</scope>
    <source>
        <strain evidence="3 4">3_1_6</strain>
    </source>
</reference>
<gene>
    <name evidence="3" type="ORF">HMPREF0179_00760</name>
</gene>
<feature type="region of interest" description="Disordered" evidence="1">
    <location>
        <begin position="61"/>
        <end position="103"/>
    </location>
</feature>
<dbReference type="PANTHER" id="PTHR34404:SF2">
    <property type="entry name" value="CONSERVED SERINE RICH PROTEIN"/>
    <property type="match status" value="1"/>
</dbReference>
<organism evidence="3 4">
    <name type="scientific">Bilophila wadsworthia (strain 3_1_6)</name>
    <dbReference type="NCBI Taxonomy" id="563192"/>
    <lineage>
        <taxon>Bacteria</taxon>
        <taxon>Pseudomonadati</taxon>
        <taxon>Thermodesulfobacteriota</taxon>
        <taxon>Desulfovibrionia</taxon>
        <taxon>Desulfovibrionales</taxon>
        <taxon>Desulfovibrionaceae</taxon>
        <taxon>Bilophila</taxon>
    </lineage>
</organism>
<dbReference type="NCBIfam" id="TIGR02605">
    <property type="entry name" value="CxxC_CxxC_SSSS"/>
    <property type="match status" value="1"/>
</dbReference>
<feature type="compositionally biased region" description="Low complexity" evidence="1">
    <location>
        <begin position="61"/>
        <end position="92"/>
    </location>
</feature>
<name>E5Y3J9_BILW3</name>
<comment type="caution">
    <text evidence="3">The sequence shown here is derived from an EMBL/GenBank/DDBJ whole genome shotgun (WGS) entry which is preliminary data.</text>
</comment>
<dbReference type="EMBL" id="ADCP02000001">
    <property type="protein sequence ID" value="EFV45395.1"/>
    <property type="molecule type" value="Genomic_DNA"/>
</dbReference>
<dbReference type="GeneID" id="78085900"/>
<keyword evidence="4" id="KW-1185">Reference proteome</keyword>
<proteinExistence type="predicted"/>
<dbReference type="PANTHER" id="PTHR34404">
    <property type="entry name" value="REGULATORY PROTEIN, FMDB FAMILY"/>
    <property type="match status" value="1"/>
</dbReference>
<evidence type="ECO:0000256" key="1">
    <source>
        <dbReference type="SAM" id="MobiDB-lite"/>
    </source>
</evidence>
<feature type="domain" description="Putative regulatory protein FmdB zinc ribbon" evidence="2">
    <location>
        <begin position="1"/>
        <end position="42"/>
    </location>
</feature>
<accession>E5Y3J9</accession>
<feature type="compositionally biased region" description="Gly residues" evidence="1">
    <location>
        <begin position="93"/>
        <end position="103"/>
    </location>
</feature>
<dbReference type="HOGENOM" id="CLU_136025_0_1_7"/>
<evidence type="ECO:0000259" key="2">
    <source>
        <dbReference type="SMART" id="SM00834"/>
    </source>
</evidence>
<evidence type="ECO:0000313" key="3">
    <source>
        <dbReference type="EMBL" id="EFV45395.1"/>
    </source>
</evidence>
<sequence>MPIYEYRCRKCGNVFEEWVKTFDSPELEPCPKCGGDAERIMSNTSFKLEGGGWFASCYGGKASGSASDAAPAADAAPAKADAAPAKAEAAASGSGGGSKAATA</sequence>
<dbReference type="STRING" id="563192.HMPREF0179_00760"/>
<dbReference type="Pfam" id="PF09723">
    <property type="entry name" value="Zn_ribbon_8"/>
    <property type="match status" value="1"/>
</dbReference>
<dbReference type="eggNOG" id="COG2331">
    <property type="taxonomic scope" value="Bacteria"/>
</dbReference>
<evidence type="ECO:0000313" key="4">
    <source>
        <dbReference type="Proteomes" id="UP000006034"/>
    </source>
</evidence>
<dbReference type="Proteomes" id="UP000006034">
    <property type="component" value="Unassembled WGS sequence"/>
</dbReference>
<dbReference type="SMART" id="SM00834">
    <property type="entry name" value="CxxC_CXXC_SSSS"/>
    <property type="match status" value="1"/>
</dbReference>
<dbReference type="OrthoDB" id="9813321at2"/>
<reference evidence="3 4" key="2">
    <citation type="submission" date="2013-04" db="EMBL/GenBank/DDBJ databases">
        <title>The Genome Sequence of Bilophila wadsworthia 3_1_6.</title>
        <authorList>
            <consortium name="The Broad Institute Genomics Platform"/>
            <person name="Earl A."/>
            <person name="Ward D."/>
            <person name="Feldgarden M."/>
            <person name="Gevers D."/>
            <person name="Sibley C."/>
            <person name="Strauss J."/>
            <person name="Allen-Vercoe E."/>
            <person name="Walker B."/>
            <person name="Young S."/>
            <person name="Zeng Q."/>
            <person name="Gargeya S."/>
            <person name="Fitzgerald M."/>
            <person name="Haas B."/>
            <person name="Abouelleil A."/>
            <person name="Allen A.W."/>
            <person name="Alvarado L."/>
            <person name="Arachchi H.M."/>
            <person name="Berlin A.M."/>
            <person name="Chapman S.B."/>
            <person name="Gainer-Dewar J."/>
            <person name="Goldberg J."/>
            <person name="Griggs A."/>
            <person name="Gujja S."/>
            <person name="Hansen M."/>
            <person name="Howarth C."/>
            <person name="Imamovic A."/>
            <person name="Ireland A."/>
            <person name="Larimer J."/>
            <person name="McCowan C."/>
            <person name="Murphy C."/>
            <person name="Pearson M."/>
            <person name="Poon T.W."/>
            <person name="Priest M."/>
            <person name="Roberts A."/>
            <person name="Saif S."/>
            <person name="Shea T."/>
            <person name="Sisk P."/>
            <person name="Sykes S."/>
            <person name="Wortman J."/>
            <person name="Nusbaum C."/>
            <person name="Birren B."/>
        </authorList>
    </citation>
    <scope>NUCLEOTIDE SEQUENCE [LARGE SCALE GENOMIC DNA]</scope>
    <source>
        <strain evidence="3 4">3_1_6</strain>
    </source>
</reference>